<gene>
    <name evidence="2" type="ORF">GCM10011335_37050</name>
</gene>
<dbReference type="EMBL" id="BMJJ01000009">
    <property type="protein sequence ID" value="GGD30599.1"/>
    <property type="molecule type" value="Genomic_DNA"/>
</dbReference>
<name>A0A916Y468_9HYPH</name>
<reference evidence="2" key="2">
    <citation type="submission" date="2020-09" db="EMBL/GenBank/DDBJ databases">
        <authorList>
            <person name="Sun Q."/>
            <person name="Zhou Y."/>
        </authorList>
    </citation>
    <scope>NUCLEOTIDE SEQUENCE</scope>
    <source>
        <strain evidence="2">CGMCC 1.15493</strain>
    </source>
</reference>
<evidence type="ECO:0000313" key="3">
    <source>
        <dbReference type="Proteomes" id="UP000613160"/>
    </source>
</evidence>
<dbReference type="Proteomes" id="UP000613160">
    <property type="component" value="Unassembled WGS sequence"/>
</dbReference>
<comment type="caution">
    <text evidence="2">The sequence shown here is derived from an EMBL/GenBank/DDBJ whole genome shotgun (WGS) entry which is preliminary data.</text>
</comment>
<sequence length="88" mass="9629">MAALLSGGAPGADTLAWDWGWDRNFHCERMFADWKKHGRAAGPIRNQRMIDEWKPTLVIAFPGGRGTADMIRRAEAAGIPVRHASASA</sequence>
<accession>A0A916Y468</accession>
<dbReference type="InterPro" id="IPR019627">
    <property type="entry name" value="YAcAr"/>
</dbReference>
<evidence type="ECO:0000259" key="1">
    <source>
        <dbReference type="Pfam" id="PF10686"/>
    </source>
</evidence>
<keyword evidence="3" id="KW-1185">Reference proteome</keyword>
<reference evidence="2" key="1">
    <citation type="journal article" date="2014" name="Int. J. Syst. Evol. Microbiol.">
        <title>Complete genome sequence of Corynebacterium casei LMG S-19264T (=DSM 44701T), isolated from a smear-ripened cheese.</title>
        <authorList>
            <consortium name="US DOE Joint Genome Institute (JGI-PGF)"/>
            <person name="Walter F."/>
            <person name="Albersmeier A."/>
            <person name="Kalinowski J."/>
            <person name="Ruckert C."/>
        </authorList>
    </citation>
    <scope>NUCLEOTIDE SEQUENCE</scope>
    <source>
        <strain evidence="2">CGMCC 1.15493</strain>
    </source>
</reference>
<evidence type="ECO:0000313" key="2">
    <source>
        <dbReference type="EMBL" id="GGD30599.1"/>
    </source>
</evidence>
<dbReference type="AlphaFoldDB" id="A0A916Y468"/>
<dbReference type="Pfam" id="PF10686">
    <property type="entry name" value="YAcAr"/>
    <property type="match status" value="1"/>
</dbReference>
<proteinExistence type="predicted"/>
<feature type="domain" description="YspA cpYpsA-related SLOG" evidence="1">
    <location>
        <begin position="3"/>
        <end position="37"/>
    </location>
</feature>
<protein>
    <recommendedName>
        <fullName evidence="1">YspA cpYpsA-related SLOG domain-containing protein</fullName>
    </recommendedName>
</protein>
<organism evidence="2 3">
    <name type="scientific">Aureimonas glaciei</name>
    <dbReference type="NCBI Taxonomy" id="1776957"/>
    <lineage>
        <taxon>Bacteria</taxon>
        <taxon>Pseudomonadati</taxon>
        <taxon>Pseudomonadota</taxon>
        <taxon>Alphaproteobacteria</taxon>
        <taxon>Hyphomicrobiales</taxon>
        <taxon>Aurantimonadaceae</taxon>
        <taxon>Aureimonas</taxon>
    </lineage>
</organism>